<comment type="subcellular location">
    <subcellularLocation>
        <location evidence="2">Cytoplasm</location>
    </subcellularLocation>
    <subcellularLocation>
        <location evidence="1">Endomembrane system</location>
        <topology evidence="1">Peripheral membrane protein</topology>
    </subcellularLocation>
</comment>
<keyword evidence="8" id="KW-0007">Acetylation</keyword>
<evidence type="ECO:0000256" key="1">
    <source>
        <dbReference type="ARBA" id="ARBA00004184"/>
    </source>
</evidence>
<dbReference type="OrthoDB" id="10003551at2759"/>
<comment type="similarity">
    <text evidence="3">Belongs to the ATG12 family.</text>
</comment>
<keyword evidence="10" id="KW-0472">Membrane</keyword>
<keyword evidence="5" id="KW-0963">Cytoplasm</keyword>
<keyword evidence="9" id="KW-0072">Autophagy</keyword>
<evidence type="ECO:0000256" key="7">
    <source>
        <dbReference type="ARBA" id="ARBA00022786"/>
    </source>
</evidence>
<dbReference type="GO" id="GO:0034045">
    <property type="term" value="C:phagophore assembly site membrane"/>
    <property type="evidence" value="ECO:0007669"/>
    <property type="project" value="TreeGrafter"/>
</dbReference>
<dbReference type="PANTHER" id="PTHR13385:SF0">
    <property type="entry name" value="UBIQUITIN-LIKE PROTEIN ATG12"/>
    <property type="match status" value="1"/>
</dbReference>
<evidence type="ECO:0000256" key="11">
    <source>
        <dbReference type="ARBA" id="ARBA00029824"/>
    </source>
</evidence>
<evidence type="ECO:0000256" key="13">
    <source>
        <dbReference type="SAM" id="MobiDB-lite"/>
    </source>
</evidence>
<evidence type="ECO:0000256" key="3">
    <source>
        <dbReference type="ARBA" id="ARBA00007778"/>
    </source>
</evidence>
<proteinExistence type="inferred from homology"/>
<protein>
    <recommendedName>
        <fullName evidence="4">Ubiquitin-like protein ATG12</fullName>
    </recommendedName>
    <alternativeName>
        <fullName evidence="11">Autophagy-related protein 12</fullName>
    </alternativeName>
    <alternativeName>
        <fullName evidence="12">Ubiquitin-like protein atg12</fullName>
    </alternativeName>
</protein>
<dbReference type="CDD" id="cd01612">
    <property type="entry name" value="Ubl_ATG12"/>
    <property type="match status" value="1"/>
</dbReference>
<name>A0A8J5R1A8_9HYME</name>
<evidence type="ECO:0000313" key="14">
    <source>
        <dbReference type="EMBL" id="KAG8038965.1"/>
    </source>
</evidence>
<dbReference type="GO" id="GO:0019776">
    <property type="term" value="F:Atg8-family ligase activity"/>
    <property type="evidence" value="ECO:0007669"/>
    <property type="project" value="TreeGrafter"/>
</dbReference>
<evidence type="ECO:0000256" key="5">
    <source>
        <dbReference type="ARBA" id="ARBA00022490"/>
    </source>
</evidence>
<reference evidence="14" key="2">
    <citation type="submission" date="2021-04" db="EMBL/GenBank/DDBJ databases">
        <title>Genome-wide patterns of bracovirus chromosomal integration into multiple host tissues during parasitism.</title>
        <authorList>
            <person name="Chebbi M.A.C."/>
        </authorList>
    </citation>
    <scope>NUCLEOTIDE SEQUENCE</scope>
    <source>
        <tissue evidence="14">Whole body</tissue>
    </source>
</reference>
<feature type="compositionally biased region" description="Polar residues" evidence="13">
    <location>
        <begin position="8"/>
        <end position="26"/>
    </location>
</feature>
<evidence type="ECO:0000313" key="15">
    <source>
        <dbReference type="Proteomes" id="UP000729913"/>
    </source>
</evidence>
<dbReference type="FunFam" id="3.10.20.90:FF:000117">
    <property type="entry name" value="Ubiquitin-like protein ATG12"/>
    <property type="match status" value="1"/>
</dbReference>
<dbReference type="PANTHER" id="PTHR13385">
    <property type="entry name" value="AUTOPHAGY PROTEIN 12"/>
    <property type="match status" value="1"/>
</dbReference>
<dbReference type="GO" id="GO:0061723">
    <property type="term" value="P:glycophagy"/>
    <property type="evidence" value="ECO:0007669"/>
    <property type="project" value="TreeGrafter"/>
</dbReference>
<dbReference type="GO" id="GO:0012505">
    <property type="term" value="C:endomembrane system"/>
    <property type="evidence" value="ECO:0007669"/>
    <property type="project" value="UniProtKB-SubCell"/>
</dbReference>
<reference evidence="14" key="1">
    <citation type="submission" date="2020-03" db="EMBL/GenBank/DDBJ databases">
        <authorList>
            <person name="Chebbi M.A."/>
            <person name="Drezen J.M."/>
        </authorList>
    </citation>
    <scope>NUCLEOTIDE SEQUENCE</scope>
    <source>
        <tissue evidence="14">Whole body</tissue>
    </source>
</reference>
<feature type="compositionally biased region" description="Polar residues" evidence="13">
    <location>
        <begin position="36"/>
        <end position="54"/>
    </location>
</feature>
<comment type="caution">
    <text evidence="14">The sequence shown here is derived from an EMBL/GenBank/DDBJ whole genome shotgun (WGS) entry which is preliminary data.</text>
</comment>
<dbReference type="GO" id="GO:0000421">
    <property type="term" value="C:autophagosome membrane"/>
    <property type="evidence" value="ECO:0007669"/>
    <property type="project" value="TreeGrafter"/>
</dbReference>
<dbReference type="Proteomes" id="UP000729913">
    <property type="component" value="Unassembled WGS sequence"/>
</dbReference>
<dbReference type="GO" id="GO:0034727">
    <property type="term" value="P:piecemeal microautophagy of the nucleus"/>
    <property type="evidence" value="ECO:0007669"/>
    <property type="project" value="TreeGrafter"/>
</dbReference>
<evidence type="ECO:0000256" key="8">
    <source>
        <dbReference type="ARBA" id="ARBA00022990"/>
    </source>
</evidence>
<dbReference type="GO" id="GO:0097352">
    <property type="term" value="P:autophagosome maturation"/>
    <property type="evidence" value="ECO:0007669"/>
    <property type="project" value="TreeGrafter"/>
</dbReference>
<keyword evidence="15" id="KW-1185">Reference proteome</keyword>
<evidence type="ECO:0000256" key="6">
    <source>
        <dbReference type="ARBA" id="ARBA00022499"/>
    </source>
</evidence>
<evidence type="ECO:0000256" key="12">
    <source>
        <dbReference type="ARBA" id="ARBA00067312"/>
    </source>
</evidence>
<dbReference type="InterPro" id="IPR007242">
    <property type="entry name" value="Atg12"/>
</dbReference>
<dbReference type="GO" id="GO:0034274">
    <property type="term" value="C:Atg12-Atg5-Atg16 complex"/>
    <property type="evidence" value="ECO:0007669"/>
    <property type="project" value="TreeGrafter"/>
</dbReference>
<evidence type="ECO:0000256" key="2">
    <source>
        <dbReference type="ARBA" id="ARBA00004496"/>
    </source>
</evidence>
<evidence type="ECO:0000256" key="4">
    <source>
        <dbReference type="ARBA" id="ARBA00015875"/>
    </source>
</evidence>
<accession>A0A8J5R1A8</accession>
<sequence>MGDKGEEISSQEASENVGDNTSNNKPTAEEAEMESLKQTLSDTNLSGADGSQSAPKDKTKIDILLKATGNAPIMKKKKWAVSPEQHIGWISEFIKKYLKLDANERLFLYINQTFAPAPDQTVKNLYDCYGTDGKLIIHYCKSQAWG</sequence>
<evidence type="ECO:0000256" key="9">
    <source>
        <dbReference type="ARBA" id="ARBA00023006"/>
    </source>
</evidence>
<keyword evidence="6" id="KW-1017">Isopeptide bond</keyword>
<dbReference type="GO" id="GO:0000045">
    <property type="term" value="P:autophagosome assembly"/>
    <property type="evidence" value="ECO:0007669"/>
    <property type="project" value="InterPro"/>
</dbReference>
<dbReference type="EMBL" id="JAAOIC020000039">
    <property type="protein sequence ID" value="KAG8038965.1"/>
    <property type="molecule type" value="Genomic_DNA"/>
</dbReference>
<dbReference type="Pfam" id="PF04110">
    <property type="entry name" value="APG12"/>
    <property type="match status" value="1"/>
</dbReference>
<organism evidence="14 15">
    <name type="scientific">Cotesia typhae</name>
    <dbReference type="NCBI Taxonomy" id="2053667"/>
    <lineage>
        <taxon>Eukaryota</taxon>
        <taxon>Metazoa</taxon>
        <taxon>Ecdysozoa</taxon>
        <taxon>Arthropoda</taxon>
        <taxon>Hexapoda</taxon>
        <taxon>Insecta</taxon>
        <taxon>Pterygota</taxon>
        <taxon>Neoptera</taxon>
        <taxon>Endopterygota</taxon>
        <taxon>Hymenoptera</taxon>
        <taxon>Apocrita</taxon>
        <taxon>Ichneumonoidea</taxon>
        <taxon>Braconidae</taxon>
        <taxon>Microgastrinae</taxon>
        <taxon>Cotesia</taxon>
    </lineage>
</organism>
<feature type="region of interest" description="Disordered" evidence="13">
    <location>
        <begin position="1"/>
        <end position="59"/>
    </location>
</feature>
<keyword evidence="7" id="KW-0833">Ubl conjugation pathway</keyword>
<dbReference type="AlphaFoldDB" id="A0A8J5R1A8"/>
<dbReference type="GO" id="GO:0000422">
    <property type="term" value="P:autophagy of mitochondrion"/>
    <property type="evidence" value="ECO:0007669"/>
    <property type="project" value="TreeGrafter"/>
</dbReference>
<evidence type="ECO:0000256" key="10">
    <source>
        <dbReference type="ARBA" id="ARBA00023136"/>
    </source>
</evidence>
<gene>
    <name evidence="14" type="ORF">G9C98_003272</name>
</gene>